<dbReference type="Pfam" id="PF02929">
    <property type="entry name" value="Bgal_small_N"/>
    <property type="match status" value="1"/>
</dbReference>
<keyword evidence="12" id="KW-1185">Reference proteome</keyword>
<organism evidence="11 12">
    <name type="scientific">Streptomyces iconiensis</name>
    <dbReference type="NCBI Taxonomy" id="1384038"/>
    <lineage>
        <taxon>Bacteria</taxon>
        <taxon>Bacillati</taxon>
        <taxon>Actinomycetota</taxon>
        <taxon>Actinomycetes</taxon>
        <taxon>Kitasatosporales</taxon>
        <taxon>Streptomycetaceae</taxon>
        <taxon>Streptomyces</taxon>
    </lineage>
</organism>
<dbReference type="Pfam" id="PF00703">
    <property type="entry name" value="Glyco_hydro_2"/>
    <property type="match status" value="1"/>
</dbReference>
<dbReference type="PROSITE" id="PS00608">
    <property type="entry name" value="GLYCOSYL_HYDROL_F2_2"/>
    <property type="match status" value="1"/>
</dbReference>
<dbReference type="InterPro" id="IPR006311">
    <property type="entry name" value="TAT_signal"/>
</dbReference>
<keyword evidence="5 8" id="KW-0378">Hydrolase</keyword>
<dbReference type="InterPro" id="IPR023232">
    <property type="entry name" value="Glyco_hydro_2_AS"/>
</dbReference>
<dbReference type="InterPro" id="IPR013783">
    <property type="entry name" value="Ig-like_fold"/>
</dbReference>
<evidence type="ECO:0000313" key="11">
    <source>
        <dbReference type="EMBL" id="MDJ1131113.1"/>
    </source>
</evidence>
<gene>
    <name evidence="11" type="ORF">NMN56_003905</name>
</gene>
<reference evidence="11 12" key="1">
    <citation type="submission" date="2023-05" db="EMBL/GenBank/DDBJ databases">
        <title>Streptantibioticus silvisoli sp. nov., acidotolerant actinomycetes 1 from pine litter.</title>
        <authorList>
            <person name="Swiecimska M."/>
            <person name="Golinska P."/>
            <person name="Sangal V."/>
            <person name="Wachnowicz B."/>
            <person name="Goodfellow M."/>
        </authorList>
    </citation>
    <scope>NUCLEOTIDE SEQUENCE [LARGE SCALE GENOMIC DNA]</scope>
    <source>
        <strain evidence="11 12">DSM 42109</strain>
    </source>
</reference>
<dbReference type="PROSITE" id="PS51318">
    <property type="entry name" value="TAT"/>
    <property type="match status" value="1"/>
</dbReference>
<comment type="caution">
    <text evidence="11">The sequence shown here is derived from an EMBL/GenBank/DDBJ whole genome shotgun (WGS) entry which is preliminary data.</text>
</comment>
<evidence type="ECO:0000259" key="10">
    <source>
        <dbReference type="SMART" id="SM01038"/>
    </source>
</evidence>
<dbReference type="EC" id="3.2.1.23" evidence="3 8"/>
<evidence type="ECO:0000256" key="7">
    <source>
        <dbReference type="ARBA" id="ARBA00032230"/>
    </source>
</evidence>
<sequence length="1066" mass="119182">MEAKPWARRSFLTASGGVLAGWAALRDQKAAFAAAGRPANAGSGREWDADPTTFAVNREPARAALVPYRDTASALRGKRATSPYYRSLNGSWRFRWSETPDKRPEGFHRTGYDDSGWDRIPVPSNWEMHGYREPIYLNVPYPWTGYERPEPPHVPKSFNPVGSYRRSFTVPRGWQGRRVLLSFQGVKSAFFVWVNGEQVGYSEDSYTPAEFDIAAHLKEGDNTLAVEVYRWSDGSWLEDQDMIDLSGIFRDVYLYSVPRVHLDDAEVRTGFGDGLRTAELTVHTRLRDTTGGATGTYTVTGVLYDSKGREVEAGELSGTAEPPASGTTALKLTGTVHRPDLWSAESPSLYTLVLTVTGPDGKRTETQRVRFGFRQLTYGPGKLEINGKPIVFAGTNRHESDPVYGQAVPEKTMLRDILLMKRHNINAVRTSHYPNAPRWLELCDEYGLYVVDEANLESHEVRDSLPGSLAEWKDACVDRARSMVERDKNHACVVMWSLGNEAGGGDNFRHMADWVHERDASRPVHYEGMNSVADVESRMYAPPADVEAYGKSGNPKPFLLCEYAHSMGNSTGNFREYWDIFESYPNLHGGFIWDWVDQAIKKPVPGDPSRSYLSYGGDWVPGYPTDGNFCCNGVIRADREPDPELHEVKRVYQRVSFAGADGGGDGPAQGRVKITNRQLFTGLDPYELRWEVTRDGEREQHGTLRPPATQPGGTSTVRIPLKRPARPRPGAEYWLNLSLVLRRDTPWAETGHEVAGEQLQLTDWQRPAPAEPDPGTLPPVELEESDRAVTVTGRDFTLTLDKSSGTLTDFRHKGVKLLTEGPVPNFWRGPTDNDIGRKFHETARTWKEAGAKRKTDTVKTTREGRSVITIEVRSTLPTAPATSAWTTLFTVRGDGEVRVEHTLEPGKGLPDLPMVGALLTLPEGRETFSWYGRGPHENYWDRRTAAGVGRYRSTVEEQFVPYVRPQQCGNVTGVRWATLTGKDGAGLRVRTDGDDHLELSALKFTPADLDGPKHPYELKPRKETVLGVNHRQMGVGGNDSWGAAPLEEYLLHANRTYRYGYRLRGE</sequence>
<evidence type="ECO:0000256" key="9">
    <source>
        <dbReference type="SAM" id="MobiDB-lite"/>
    </source>
</evidence>
<dbReference type="Pfam" id="PF02837">
    <property type="entry name" value="Glyco_hydro_2_N"/>
    <property type="match status" value="1"/>
</dbReference>
<dbReference type="PROSITE" id="PS00719">
    <property type="entry name" value="GLYCOSYL_HYDROL_F2_1"/>
    <property type="match status" value="1"/>
</dbReference>
<proteinExistence type="inferred from homology"/>
<dbReference type="InterPro" id="IPR017853">
    <property type="entry name" value="GH"/>
</dbReference>
<evidence type="ECO:0000256" key="3">
    <source>
        <dbReference type="ARBA" id="ARBA00012756"/>
    </source>
</evidence>
<dbReference type="SUPFAM" id="SSF74650">
    <property type="entry name" value="Galactose mutarotase-like"/>
    <property type="match status" value="1"/>
</dbReference>
<evidence type="ECO:0000256" key="4">
    <source>
        <dbReference type="ARBA" id="ARBA00013303"/>
    </source>
</evidence>
<dbReference type="SMART" id="SM01038">
    <property type="entry name" value="Bgal_small_N"/>
    <property type="match status" value="1"/>
</dbReference>
<evidence type="ECO:0000256" key="1">
    <source>
        <dbReference type="ARBA" id="ARBA00001412"/>
    </source>
</evidence>
<comment type="catalytic activity">
    <reaction evidence="1 8">
        <text>Hydrolysis of terminal non-reducing beta-D-galactose residues in beta-D-galactosides.</text>
        <dbReference type="EC" id="3.2.1.23"/>
    </reaction>
</comment>
<dbReference type="Pfam" id="PF02836">
    <property type="entry name" value="Glyco_hydro_2_C"/>
    <property type="match status" value="1"/>
</dbReference>
<dbReference type="InterPro" id="IPR006104">
    <property type="entry name" value="Glyco_hydro_2_N"/>
</dbReference>
<evidence type="ECO:0000256" key="8">
    <source>
        <dbReference type="RuleBase" id="RU361154"/>
    </source>
</evidence>
<dbReference type="Gene3D" id="2.60.120.260">
    <property type="entry name" value="Galactose-binding domain-like"/>
    <property type="match status" value="1"/>
</dbReference>
<dbReference type="Gene3D" id="2.70.98.10">
    <property type="match status" value="1"/>
</dbReference>
<keyword evidence="6 8" id="KW-0326">Glycosidase</keyword>
<dbReference type="InterPro" id="IPR050347">
    <property type="entry name" value="Bact_Beta-galactosidase"/>
</dbReference>
<dbReference type="SUPFAM" id="SSF49303">
    <property type="entry name" value="beta-Galactosidase/glucuronidase domain"/>
    <property type="match status" value="2"/>
</dbReference>
<dbReference type="RefSeq" id="WP_274045227.1">
    <property type="nucleotide sequence ID" value="NZ_JANCPR020000003.1"/>
</dbReference>
<dbReference type="EMBL" id="JANCPR020000003">
    <property type="protein sequence ID" value="MDJ1131113.1"/>
    <property type="molecule type" value="Genomic_DNA"/>
</dbReference>
<dbReference type="GO" id="GO:0016787">
    <property type="term" value="F:hydrolase activity"/>
    <property type="evidence" value="ECO:0007669"/>
    <property type="project" value="UniProtKB-KW"/>
</dbReference>
<dbReference type="InterPro" id="IPR032312">
    <property type="entry name" value="LacZ_4"/>
</dbReference>
<comment type="similarity">
    <text evidence="2 8">Belongs to the glycosyl hydrolase 2 family.</text>
</comment>
<dbReference type="InterPro" id="IPR006103">
    <property type="entry name" value="Glyco_hydro_2_cat"/>
</dbReference>
<dbReference type="PANTHER" id="PTHR46323:SF2">
    <property type="entry name" value="BETA-GALACTOSIDASE"/>
    <property type="match status" value="1"/>
</dbReference>
<feature type="region of interest" description="Disordered" evidence="9">
    <location>
        <begin position="696"/>
        <end position="724"/>
    </location>
</feature>
<protein>
    <recommendedName>
        <fullName evidence="4 8">Beta-galactosidase</fullName>
        <ecNumber evidence="3 8">3.2.1.23</ecNumber>
    </recommendedName>
    <alternativeName>
        <fullName evidence="7 8">Lactase</fullName>
    </alternativeName>
</protein>
<evidence type="ECO:0000256" key="2">
    <source>
        <dbReference type="ARBA" id="ARBA00007401"/>
    </source>
</evidence>
<evidence type="ECO:0000256" key="5">
    <source>
        <dbReference type="ARBA" id="ARBA00022801"/>
    </source>
</evidence>
<dbReference type="InterPro" id="IPR014718">
    <property type="entry name" value="GH-type_carb-bd"/>
</dbReference>
<dbReference type="Proteomes" id="UP001214441">
    <property type="component" value="Unassembled WGS sequence"/>
</dbReference>
<accession>A0ABT6ZRH6</accession>
<dbReference type="InterPro" id="IPR006101">
    <property type="entry name" value="Glyco_hydro_2"/>
</dbReference>
<dbReference type="InterPro" id="IPR036156">
    <property type="entry name" value="Beta-gal/glucu_dom_sf"/>
</dbReference>
<dbReference type="PRINTS" id="PR00132">
    <property type="entry name" value="GLHYDRLASE2"/>
</dbReference>
<dbReference type="PANTHER" id="PTHR46323">
    <property type="entry name" value="BETA-GALACTOSIDASE"/>
    <property type="match status" value="1"/>
</dbReference>
<dbReference type="SUPFAM" id="SSF51445">
    <property type="entry name" value="(Trans)glycosidases"/>
    <property type="match status" value="1"/>
</dbReference>
<name>A0ABT6ZRH6_9ACTN</name>
<evidence type="ECO:0000256" key="6">
    <source>
        <dbReference type="ARBA" id="ARBA00023295"/>
    </source>
</evidence>
<dbReference type="InterPro" id="IPR008979">
    <property type="entry name" value="Galactose-bd-like_sf"/>
</dbReference>
<dbReference type="Gene3D" id="3.20.20.80">
    <property type="entry name" value="Glycosidases"/>
    <property type="match status" value="1"/>
</dbReference>
<dbReference type="SUPFAM" id="SSF49785">
    <property type="entry name" value="Galactose-binding domain-like"/>
    <property type="match status" value="1"/>
</dbReference>
<dbReference type="InterPro" id="IPR006102">
    <property type="entry name" value="Ig-like_GH2"/>
</dbReference>
<dbReference type="InterPro" id="IPR023230">
    <property type="entry name" value="Glyco_hydro_2_CS"/>
</dbReference>
<dbReference type="Pfam" id="PF16353">
    <property type="entry name" value="LacZ_4"/>
    <property type="match status" value="1"/>
</dbReference>
<dbReference type="InterPro" id="IPR004199">
    <property type="entry name" value="B-gal_small/dom_5"/>
</dbReference>
<dbReference type="Gene3D" id="2.60.40.10">
    <property type="entry name" value="Immunoglobulins"/>
    <property type="match status" value="2"/>
</dbReference>
<feature type="domain" description="Beta galactosidase small chain/" evidence="10">
    <location>
        <begin position="790"/>
        <end position="1064"/>
    </location>
</feature>
<evidence type="ECO:0000313" key="12">
    <source>
        <dbReference type="Proteomes" id="UP001214441"/>
    </source>
</evidence>
<dbReference type="InterPro" id="IPR011013">
    <property type="entry name" value="Gal_mutarotase_sf_dom"/>
</dbReference>